<evidence type="ECO:0000256" key="1">
    <source>
        <dbReference type="SAM" id="MobiDB-lite"/>
    </source>
</evidence>
<keyword evidence="2" id="KW-0812">Transmembrane</keyword>
<evidence type="ECO:0000256" key="2">
    <source>
        <dbReference type="SAM" id="Phobius"/>
    </source>
</evidence>
<keyword evidence="4" id="KW-1185">Reference proteome</keyword>
<proteinExistence type="predicted"/>
<dbReference type="RefSeq" id="XP_020124736.1">
    <property type="nucleotide sequence ID" value="XM_020260389.1"/>
</dbReference>
<feature type="compositionally biased region" description="Basic and acidic residues" evidence="1">
    <location>
        <begin position="491"/>
        <end position="501"/>
    </location>
</feature>
<accession>A0A225BCG7</accession>
<feature type="transmembrane region" description="Helical" evidence="2">
    <location>
        <begin position="359"/>
        <end position="378"/>
    </location>
</feature>
<dbReference type="EMBL" id="LFMY01000001">
    <property type="protein sequence ID" value="OKL64615.1"/>
    <property type="molecule type" value="Genomic_DNA"/>
</dbReference>
<feature type="compositionally biased region" description="Polar residues" evidence="1">
    <location>
        <begin position="10"/>
        <end position="26"/>
    </location>
</feature>
<name>A0A225BCG7_TALAT</name>
<feature type="region of interest" description="Disordered" evidence="1">
    <location>
        <begin position="1"/>
        <end position="78"/>
    </location>
</feature>
<dbReference type="STRING" id="1441469.A0A225BCG7"/>
<dbReference type="GeneID" id="31000324"/>
<feature type="region of interest" description="Disordered" evidence="1">
    <location>
        <begin position="441"/>
        <end position="463"/>
    </location>
</feature>
<feature type="transmembrane region" description="Helical" evidence="2">
    <location>
        <begin position="174"/>
        <end position="196"/>
    </location>
</feature>
<feature type="compositionally biased region" description="Polar residues" evidence="1">
    <location>
        <begin position="451"/>
        <end position="461"/>
    </location>
</feature>
<keyword evidence="2" id="KW-0472">Membrane</keyword>
<organism evidence="3 4">
    <name type="scientific">Talaromyces atroroseus</name>
    <dbReference type="NCBI Taxonomy" id="1441469"/>
    <lineage>
        <taxon>Eukaryota</taxon>
        <taxon>Fungi</taxon>
        <taxon>Dikarya</taxon>
        <taxon>Ascomycota</taxon>
        <taxon>Pezizomycotina</taxon>
        <taxon>Eurotiomycetes</taxon>
        <taxon>Eurotiomycetidae</taxon>
        <taxon>Eurotiales</taxon>
        <taxon>Trichocomaceae</taxon>
        <taxon>Talaromyces</taxon>
        <taxon>Talaromyces sect. Trachyspermi</taxon>
    </lineage>
</organism>
<protein>
    <submittedName>
        <fullName evidence="3">Uncharacterized protein</fullName>
    </submittedName>
</protein>
<dbReference type="PANTHER" id="PTHR38694">
    <property type="entry name" value="CONSERVED EXPRESSED PROTEIN"/>
    <property type="match status" value="1"/>
</dbReference>
<sequence length="683" mass="74494">MVSGNAVPATASSGQRPDNTVENLASNDDKPETLNSELDAPTDSHALAHAELEEEGLVHKSPDDEATSDIGWQPQPHDINEPIVGGISNEDLWMLIRRLNKQIYHVKATSTLPLDNLDLNPVDDEEFSPDKLRANIERLYMTVIVGTVGFWKHVVRLRSWREQHRTAAFCITYFAAWLFDIVVPTILLGLIILIIYPPSRSFLFPPAPIALVSSETGGVQKPRAGVLGSKDSVTGAPERYRGEAVEQEASNLVGSVASVAVGSAAGKHDQAVPDDAPMEDTVPDATDAPSQLADLQSSASGGVPSTKHDKTKKPMADTVWAKVKPLMHIMGEVTDTYERFGNALSPTPPFPRDTARLRLAAVLVSMILVSLLTTSYLAVKASGFMFGFIFFGDPVLVRGTKYLNRRFPHWQKILELRNSLLKGVPTNAQLTITLLRLGEVNGSPIPPPPSTTLAETPSKPTSIHEDIPLDASKAEIESAAKPDPTIIEQNTEPHPHDDGGKNKAAKKKGFVPAMFRFFRGTTATGVETKLAANYAMARLGRGHAKTQLGILPRKGFTPSPRGPVDFQCRYKGKKGTAVIDCSGEEPILFFTTEVGSSTPSIDKAKKVLFSIPIRDIQHLKKLGGMGWKGKLVVGWAETEKEVIDGLRIIGKDPKQNFHITAMKMRDQLFNRLVAMGDQVWDIC</sequence>
<dbReference type="Proteomes" id="UP000214365">
    <property type="component" value="Unassembled WGS sequence"/>
</dbReference>
<evidence type="ECO:0000313" key="3">
    <source>
        <dbReference type="EMBL" id="OKL64615.1"/>
    </source>
</evidence>
<dbReference type="OrthoDB" id="1708389at2759"/>
<comment type="caution">
    <text evidence="3">The sequence shown here is derived from an EMBL/GenBank/DDBJ whole genome shotgun (WGS) entry which is preliminary data.</text>
</comment>
<reference evidence="3 4" key="1">
    <citation type="submission" date="2015-06" db="EMBL/GenBank/DDBJ databases">
        <title>Talaromyces atroroseus IBT 11181 draft genome.</title>
        <authorList>
            <person name="Rasmussen K.B."/>
            <person name="Rasmussen S."/>
            <person name="Petersen B."/>
            <person name="Sicheritz-Ponten T."/>
            <person name="Mortensen U.H."/>
            <person name="Thrane U."/>
        </authorList>
    </citation>
    <scope>NUCLEOTIDE SEQUENCE [LARGE SCALE GENOMIC DNA]</scope>
    <source>
        <strain evidence="3 4">IBT 11181</strain>
    </source>
</reference>
<dbReference type="PANTHER" id="PTHR38694:SF1">
    <property type="entry name" value="PEROXIN DOMAIN-CONTAINING PROTEIN"/>
    <property type="match status" value="1"/>
</dbReference>
<evidence type="ECO:0000313" key="4">
    <source>
        <dbReference type="Proteomes" id="UP000214365"/>
    </source>
</evidence>
<feature type="compositionally biased region" description="Basic and acidic residues" evidence="1">
    <location>
        <begin position="46"/>
        <end position="63"/>
    </location>
</feature>
<dbReference type="AlphaFoldDB" id="A0A225BCG7"/>
<feature type="region of interest" description="Disordered" evidence="1">
    <location>
        <begin position="481"/>
        <end position="503"/>
    </location>
</feature>
<gene>
    <name evidence="3" type="ORF">UA08_00569</name>
</gene>
<dbReference type="InterPro" id="IPR021709">
    <property type="entry name" value="DUF3292"/>
</dbReference>
<keyword evidence="2" id="KW-1133">Transmembrane helix</keyword>
<feature type="region of interest" description="Disordered" evidence="1">
    <location>
        <begin position="264"/>
        <end position="314"/>
    </location>
</feature>
<dbReference type="Pfam" id="PF11696">
    <property type="entry name" value="DUF3292"/>
    <property type="match status" value="1"/>
</dbReference>